<comment type="caution">
    <text evidence="5">The sequence shown here is derived from an EMBL/GenBank/DDBJ whole genome shotgun (WGS) entry which is preliminary data.</text>
</comment>
<organism evidence="5 6">
    <name type="scientific">Loxostege sticticalis</name>
    <name type="common">Beet webworm moth</name>
    <dbReference type="NCBI Taxonomy" id="481309"/>
    <lineage>
        <taxon>Eukaryota</taxon>
        <taxon>Metazoa</taxon>
        <taxon>Ecdysozoa</taxon>
        <taxon>Arthropoda</taxon>
        <taxon>Hexapoda</taxon>
        <taxon>Insecta</taxon>
        <taxon>Pterygota</taxon>
        <taxon>Neoptera</taxon>
        <taxon>Endopterygota</taxon>
        <taxon>Lepidoptera</taxon>
        <taxon>Glossata</taxon>
        <taxon>Ditrysia</taxon>
        <taxon>Pyraloidea</taxon>
        <taxon>Crambidae</taxon>
        <taxon>Pyraustinae</taxon>
        <taxon>Loxostege</taxon>
    </lineage>
</organism>
<keyword evidence="3" id="KW-0862">Zinc</keyword>
<evidence type="ECO:0000313" key="6">
    <source>
        <dbReference type="Proteomes" id="UP001549920"/>
    </source>
</evidence>
<feature type="domain" description="FLYWCH-type" evidence="4">
    <location>
        <begin position="2"/>
        <end position="51"/>
    </location>
</feature>
<evidence type="ECO:0000256" key="3">
    <source>
        <dbReference type="ARBA" id="ARBA00022833"/>
    </source>
</evidence>
<keyword evidence="1" id="KW-0479">Metal-binding</keyword>
<proteinExistence type="predicted"/>
<evidence type="ECO:0000259" key="4">
    <source>
        <dbReference type="Pfam" id="PF04500"/>
    </source>
</evidence>
<evidence type="ECO:0000256" key="2">
    <source>
        <dbReference type="ARBA" id="ARBA00022771"/>
    </source>
</evidence>
<feature type="domain" description="FLYWCH-type" evidence="4">
    <location>
        <begin position="57"/>
        <end position="115"/>
    </location>
</feature>
<dbReference type="EMBL" id="JBEUOH010000011">
    <property type="protein sequence ID" value="KAL0881507.1"/>
    <property type="molecule type" value="Genomic_DNA"/>
</dbReference>
<keyword evidence="6" id="KW-1185">Reference proteome</keyword>
<reference evidence="5 6" key="1">
    <citation type="submission" date="2024-06" db="EMBL/GenBank/DDBJ databases">
        <title>A chromosome-level genome assembly of beet webworm, Loxostege sticticalis.</title>
        <authorList>
            <person name="Zhang Y."/>
        </authorList>
    </citation>
    <scope>NUCLEOTIDE SEQUENCE [LARGE SCALE GENOMIC DNA]</scope>
    <source>
        <strain evidence="5">AQ026</strain>
        <tissue evidence="5">Whole body</tissue>
    </source>
</reference>
<dbReference type="Gene3D" id="2.20.25.240">
    <property type="match status" value="2"/>
</dbReference>
<dbReference type="Proteomes" id="UP001549920">
    <property type="component" value="Unassembled WGS sequence"/>
</dbReference>
<accession>A0ABR3HY63</accession>
<dbReference type="Pfam" id="PF04500">
    <property type="entry name" value="FLYWCH"/>
    <property type="match status" value="2"/>
</dbReference>
<gene>
    <name evidence="5" type="ORF">ABMA27_001358</name>
</gene>
<keyword evidence="2" id="KW-0863">Zinc-finger</keyword>
<evidence type="ECO:0000313" key="5">
    <source>
        <dbReference type="EMBL" id="KAL0881507.1"/>
    </source>
</evidence>
<dbReference type="InterPro" id="IPR007588">
    <property type="entry name" value="Znf_FLYWCH"/>
</dbReference>
<protein>
    <recommendedName>
        <fullName evidence="4">FLYWCH-type domain-containing protein</fullName>
    </recommendedName>
</protein>
<name>A0ABR3HY63_LOXSC</name>
<evidence type="ECO:0000256" key="1">
    <source>
        <dbReference type="ARBA" id="ARBA00022723"/>
    </source>
</evidence>
<sequence>MSSRGGVVICIEGYRFSKHRTSGFKTRWYCATHHHRGCTAVIFTIETNEIIRYPIYTVSNQGGIIMIIDGYRYCKRVVDGPKIRWSCSSHRARKCKAFISTIENQFVKWNLDHNH</sequence>